<dbReference type="EMBL" id="JAUIRO010000002">
    <property type="protein sequence ID" value="KAK0728233.1"/>
    <property type="molecule type" value="Genomic_DNA"/>
</dbReference>
<evidence type="ECO:0000313" key="3">
    <source>
        <dbReference type="Proteomes" id="UP001172101"/>
    </source>
</evidence>
<evidence type="ECO:0000313" key="2">
    <source>
        <dbReference type="EMBL" id="KAK0728233.1"/>
    </source>
</evidence>
<sequence>MSAYHMGPTRHPGSSIHCSKGAVSGALWASRGADTTRTCCTCMAVQALIDKCPTPEARVVVEEGGGHEQNVPSCPTDRNAPSISSRGGARRSIGSYVRTSHSLHTWSHNSPSMSECCAAHLPAYQNDMGSRWGELGAAGCHIVANQMRTIRGWLRFHRQRDTQAAKTVLRMYIHPSVRFTPVCVRGGGQTAAKIVQGGKGSRRTRFP</sequence>
<feature type="region of interest" description="Disordered" evidence="1">
    <location>
        <begin position="64"/>
        <end position="91"/>
    </location>
</feature>
<keyword evidence="3" id="KW-1185">Reference proteome</keyword>
<organism evidence="2 3">
    <name type="scientific">Lasiosphaeria miniovina</name>
    <dbReference type="NCBI Taxonomy" id="1954250"/>
    <lineage>
        <taxon>Eukaryota</taxon>
        <taxon>Fungi</taxon>
        <taxon>Dikarya</taxon>
        <taxon>Ascomycota</taxon>
        <taxon>Pezizomycotina</taxon>
        <taxon>Sordariomycetes</taxon>
        <taxon>Sordariomycetidae</taxon>
        <taxon>Sordariales</taxon>
        <taxon>Lasiosphaeriaceae</taxon>
        <taxon>Lasiosphaeria</taxon>
    </lineage>
</organism>
<dbReference type="RefSeq" id="XP_060301088.1">
    <property type="nucleotide sequence ID" value="XM_060433521.1"/>
</dbReference>
<protein>
    <submittedName>
        <fullName evidence="2">Uncharacterized protein</fullName>
    </submittedName>
</protein>
<dbReference type="AlphaFoldDB" id="A0AA40B5Y8"/>
<comment type="caution">
    <text evidence="2">The sequence shown here is derived from an EMBL/GenBank/DDBJ whole genome shotgun (WGS) entry which is preliminary data.</text>
</comment>
<dbReference type="Proteomes" id="UP001172101">
    <property type="component" value="Unassembled WGS sequence"/>
</dbReference>
<accession>A0AA40B5Y8</accession>
<name>A0AA40B5Y8_9PEZI</name>
<reference evidence="2" key="1">
    <citation type="submission" date="2023-06" db="EMBL/GenBank/DDBJ databases">
        <title>Genome-scale phylogeny and comparative genomics of the fungal order Sordariales.</title>
        <authorList>
            <consortium name="Lawrence Berkeley National Laboratory"/>
            <person name="Hensen N."/>
            <person name="Bonometti L."/>
            <person name="Westerberg I."/>
            <person name="Brannstrom I.O."/>
            <person name="Guillou S."/>
            <person name="Cros-Aarteil S."/>
            <person name="Calhoun S."/>
            <person name="Haridas S."/>
            <person name="Kuo A."/>
            <person name="Mondo S."/>
            <person name="Pangilinan J."/>
            <person name="Riley R."/>
            <person name="LaButti K."/>
            <person name="Andreopoulos B."/>
            <person name="Lipzen A."/>
            <person name="Chen C."/>
            <person name="Yanf M."/>
            <person name="Daum C."/>
            <person name="Ng V."/>
            <person name="Clum A."/>
            <person name="Steindorff A."/>
            <person name="Ohm R."/>
            <person name="Martin F."/>
            <person name="Silar P."/>
            <person name="Natvig D."/>
            <person name="Lalanne C."/>
            <person name="Gautier V."/>
            <person name="Ament-velasquez S.L."/>
            <person name="Kruys A."/>
            <person name="Hutchinson M.I."/>
            <person name="Powell A.J."/>
            <person name="Barry K."/>
            <person name="Miller A.N."/>
            <person name="Grigoriev I.V."/>
            <person name="Debuchy R."/>
            <person name="Gladieux P."/>
            <person name="Thoren M.H."/>
            <person name="Johannesson H."/>
        </authorList>
    </citation>
    <scope>NUCLEOTIDE SEQUENCE</scope>
    <source>
        <strain evidence="2">SMH2392-1A</strain>
    </source>
</reference>
<gene>
    <name evidence="2" type="ORF">B0T26DRAFT_164637</name>
</gene>
<proteinExistence type="predicted"/>
<dbReference type="GeneID" id="85316792"/>
<feature type="compositionally biased region" description="Low complexity" evidence="1">
    <location>
        <begin position="82"/>
        <end position="91"/>
    </location>
</feature>
<evidence type="ECO:0000256" key="1">
    <source>
        <dbReference type="SAM" id="MobiDB-lite"/>
    </source>
</evidence>